<evidence type="ECO:0000256" key="1">
    <source>
        <dbReference type="SAM" id="Phobius"/>
    </source>
</evidence>
<reference evidence="2 3" key="1">
    <citation type="submission" date="2022-05" db="EMBL/GenBank/DDBJ databases">
        <title>Flavobacterium sp., isolated from activated sludge.</title>
        <authorList>
            <person name="Ran Q."/>
        </authorList>
    </citation>
    <scope>NUCLEOTIDE SEQUENCE [LARGE SCALE GENOMIC DNA]</scope>
    <source>
        <strain evidence="2 3">HXWNR70</strain>
    </source>
</reference>
<comment type="caution">
    <text evidence="2">The sequence shown here is derived from an EMBL/GenBank/DDBJ whole genome shotgun (WGS) entry which is preliminary data.</text>
</comment>
<keyword evidence="1" id="KW-0472">Membrane</keyword>
<keyword evidence="1" id="KW-1133">Transmembrane helix</keyword>
<keyword evidence="3" id="KW-1185">Reference proteome</keyword>
<feature type="transmembrane region" description="Helical" evidence="1">
    <location>
        <begin position="44"/>
        <end position="65"/>
    </location>
</feature>
<feature type="transmembrane region" description="Helical" evidence="1">
    <location>
        <begin position="7"/>
        <end position="24"/>
    </location>
</feature>
<keyword evidence="1" id="KW-0812">Transmembrane</keyword>
<sequence length="183" mass="21053">MNKVIKLFLVLTSLAPVLLTYWFVEQTEKYNKDISFLENIKCNYLYGLNYLIFAIVLVIICLLILRLAETKLEKLPVVIQEIKTADNEATTFIIAYLLPLANKLDNGLNIPVLIFISCLFFFIVITSNSYHFNPLLNFFGYHFYEVSVDGGVTYVLLTKKSINNSKNIKSISLLTEYMILEND</sequence>
<dbReference type="EMBL" id="JAMLJM010000011">
    <property type="protein sequence ID" value="MCL9810036.1"/>
    <property type="molecule type" value="Genomic_DNA"/>
</dbReference>
<evidence type="ECO:0000313" key="3">
    <source>
        <dbReference type="Proteomes" id="UP001317191"/>
    </source>
</evidence>
<proteinExistence type="predicted"/>
<dbReference type="RefSeq" id="WP_250593425.1">
    <property type="nucleotide sequence ID" value="NZ_JAMLJM010000011.1"/>
</dbReference>
<accession>A0ABT0TRA2</accession>
<evidence type="ECO:0000313" key="2">
    <source>
        <dbReference type="EMBL" id="MCL9810036.1"/>
    </source>
</evidence>
<name>A0ABT0TRA2_9FLAO</name>
<gene>
    <name evidence="2" type="ORF">NAT50_11775</name>
</gene>
<organism evidence="2 3">
    <name type="scientific">Flavobacterium luminosum</name>
    <dbReference type="NCBI Taxonomy" id="2949086"/>
    <lineage>
        <taxon>Bacteria</taxon>
        <taxon>Pseudomonadati</taxon>
        <taxon>Bacteroidota</taxon>
        <taxon>Flavobacteriia</taxon>
        <taxon>Flavobacteriales</taxon>
        <taxon>Flavobacteriaceae</taxon>
        <taxon>Flavobacterium</taxon>
    </lineage>
</organism>
<feature type="transmembrane region" description="Helical" evidence="1">
    <location>
        <begin position="138"/>
        <end position="157"/>
    </location>
</feature>
<dbReference type="Proteomes" id="UP001317191">
    <property type="component" value="Unassembled WGS sequence"/>
</dbReference>
<protein>
    <submittedName>
        <fullName evidence="2">Uncharacterized protein</fullName>
    </submittedName>
</protein>
<feature type="transmembrane region" description="Helical" evidence="1">
    <location>
        <begin position="108"/>
        <end position="126"/>
    </location>
</feature>